<dbReference type="InterPro" id="IPR045621">
    <property type="entry name" value="BPD_transp_1_N"/>
</dbReference>
<feature type="transmembrane region" description="Helical" evidence="7">
    <location>
        <begin position="12"/>
        <end position="31"/>
    </location>
</feature>
<feature type="transmembrane region" description="Helical" evidence="7">
    <location>
        <begin position="179"/>
        <end position="197"/>
    </location>
</feature>
<keyword evidence="5 7" id="KW-1133">Transmembrane helix</keyword>
<feature type="transmembrane region" description="Helical" evidence="7">
    <location>
        <begin position="239"/>
        <end position="259"/>
    </location>
</feature>
<dbReference type="CDD" id="cd06261">
    <property type="entry name" value="TM_PBP2"/>
    <property type="match status" value="1"/>
</dbReference>
<evidence type="ECO:0000256" key="3">
    <source>
        <dbReference type="ARBA" id="ARBA00022475"/>
    </source>
</evidence>
<evidence type="ECO:0000256" key="1">
    <source>
        <dbReference type="ARBA" id="ARBA00004651"/>
    </source>
</evidence>
<dbReference type="InterPro" id="IPR000515">
    <property type="entry name" value="MetI-like"/>
</dbReference>
<comment type="subcellular location">
    <subcellularLocation>
        <location evidence="1 7">Cell membrane</location>
        <topology evidence="1 7">Multi-pass membrane protein</topology>
    </subcellularLocation>
</comment>
<evidence type="ECO:0000256" key="7">
    <source>
        <dbReference type="RuleBase" id="RU363032"/>
    </source>
</evidence>
<evidence type="ECO:0000256" key="2">
    <source>
        <dbReference type="ARBA" id="ARBA00022448"/>
    </source>
</evidence>
<feature type="transmembrane region" description="Helical" evidence="7">
    <location>
        <begin position="107"/>
        <end position="128"/>
    </location>
</feature>
<feature type="transmembrane region" description="Helical" evidence="7">
    <location>
        <begin position="140"/>
        <end position="159"/>
    </location>
</feature>
<evidence type="ECO:0000259" key="8">
    <source>
        <dbReference type="PROSITE" id="PS50928"/>
    </source>
</evidence>
<feature type="transmembrane region" description="Helical" evidence="7">
    <location>
        <begin position="279"/>
        <end position="300"/>
    </location>
</feature>
<accession>A0ABQ0SW34</accession>
<evidence type="ECO:0000256" key="5">
    <source>
        <dbReference type="ARBA" id="ARBA00022989"/>
    </source>
</evidence>
<dbReference type="Proteomes" id="UP000317180">
    <property type="component" value="Unassembled WGS sequence"/>
</dbReference>
<dbReference type="InterPro" id="IPR035906">
    <property type="entry name" value="MetI-like_sf"/>
</dbReference>
<dbReference type="NCBIfam" id="NF045469">
    <property type="entry name" value="Opp1B"/>
    <property type="match status" value="1"/>
</dbReference>
<keyword evidence="4 7" id="KW-0812">Transmembrane</keyword>
<dbReference type="Pfam" id="PF19300">
    <property type="entry name" value="BPD_transp_1_N"/>
    <property type="match status" value="1"/>
</dbReference>
<evidence type="ECO:0000313" key="9">
    <source>
        <dbReference type="EMBL" id="GED28140.1"/>
    </source>
</evidence>
<keyword evidence="2 7" id="KW-0813">Transport</keyword>
<keyword evidence="10" id="KW-1185">Reference proteome</keyword>
<feature type="domain" description="ABC transmembrane type-1" evidence="8">
    <location>
        <begin position="101"/>
        <end position="297"/>
    </location>
</feature>
<keyword evidence="3" id="KW-1003">Cell membrane</keyword>
<dbReference type="EMBL" id="BJOD01000060">
    <property type="protein sequence ID" value="GED28140.1"/>
    <property type="molecule type" value="Genomic_DNA"/>
</dbReference>
<dbReference type="PANTHER" id="PTHR43163">
    <property type="entry name" value="DIPEPTIDE TRANSPORT SYSTEM PERMEASE PROTEIN DPPB-RELATED"/>
    <property type="match status" value="1"/>
</dbReference>
<dbReference type="PROSITE" id="PS50928">
    <property type="entry name" value="ABC_TM1"/>
    <property type="match status" value="1"/>
</dbReference>
<evidence type="ECO:0000313" key="10">
    <source>
        <dbReference type="Proteomes" id="UP000317180"/>
    </source>
</evidence>
<organism evidence="9 10">
    <name type="scientific">Brevibacillus agri</name>
    <dbReference type="NCBI Taxonomy" id="51101"/>
    <lineage>
        <taxon>Bacteria</taxon>
        <taxon>Bacillati</taxon>
        <taxon>Bacillota</taxon>
        <taxon>Bacilli</taxon>
        <taxon>Bacillales</taxon>
        <taxon>Paenibacillaceae</taxon>
        <taxon>Brevibacillus</taxon>
    </lineage>
</organism>
<protein>
    <submittedName>
        <fullName evidence="9">Nickel ABC transporter permease</fullName>
    </submittedName>
</protein>
<name>A0ABQ0SW34_9BACL</name>
<dbReference type="PANTHER" id="PTHR43163:SF6">
    <property type="entry name" value="DIPEPTIDE TRANSPORT SYSTEM PERMEASE PROTEIN DPPB-RELATED"/>
    <property type="match status" value="1"/>
</dbReference>
<dbReference type="InterPro" id="IPR050036">
    <property type="entry name" value="CntB"/>
</dbReference>
<dbReference type="Gene3D" id="1.10.3720.10">
    <property type="entry name" value="MetI-like"/>
    <property type="match status" value="1"/>
</dbReference>
<dbReference type="Pfam" id="PF00528">
    <property type="entry name" value="BPD_transp_1"/>
    <property type="match status" value="1"/>
</dbReference>
<reference evidence="9 10" key="1">
    <citation type="submission" date="2019-06" db="EMBL/GenBank/DDBJ databases">
        <title>Whole genome shotgun sequence of Brevibacillus agri NBRC 15538.</title>
        <authorList>
            <person name="Hosoyama A."/>
            <person name="Uohara A."/>
            <person name="Ohji S."/>
            <person name="Ichikawa N."/>
        </authorList>
    </citation>
    <scope>NUCLEOTIDE SEQUENCE [LARGE SCALE GENOMIC DNA]</scope>
    <source>
        <strain evidence="9 10">NBRC 15538</strain>
    </source>
</reference>
<evidence type="ECO:0000256" key="4">
    <source>
        <dbReference type="ARBA" id="ARBA00022692"/>
    </source>
</evidence>
<gene>
    <name evidence="9" type="ORF">BAG01nite_42420</name>
</gene>
<evidence type="ECO:0000256" key="6">
    <source>
        <dbReference type="ARBA" id="ARBA00023136"/>
    </source>
</evidence>
<comment type="similarity">
    <text evidence="7">Belongs to the binding-protein-dependent transport system permease family.</text>
</comment>
<proteinExistence type="inferred from homology"/>
<dbReference type="SUPFAM" id="SSF161098">
    <property type="entry name" value="MetI-like"/>
    <property type="match status" value="1"/>
</dbReference>
<keyword evidence="6 7" id="KW-0472">Membrane</keyword>
<comment type="caution">
    <text evidence="9">The sequence shown here is derived from an EMBL/GenBank/DDBJ whole genome shotgun (WGS) entry which is preliminary data.</text>
</comment>
<sequence>MAMGSYVLKRLLISIPLLLMVSFCTFSLIQFSPLDPAEVVLQAQGVPTITEELIAQTRAELGMDQPFVVRYLDWLVDCLQLDFGNSFVTGKSVWSLLGPAFVNTVKLTLVSVVAILVLSVALGVLCALQAGKLIDQSVRGVSFFLAAMPSYWLAALLVWYFAVKLDLLPTSGMDSYKSYILPVAVIMIGYAGIYFRMVRSAVLGNMNEDYVRYSRACGLPEKTILLHVVRNSLQVTTSVFCMAIPIILGGTVVVENIFAWPGLGTLSVKAIVSRDFPVIQAYVLVLAVAFILFNAVSDVIQAVLNPKLREDG</sequence>